<keyword evidence="11" id="KW-0418">Kinase</keyword>
<evidence type="ECO:0000256" key="8">
    <source>
        <dbReference type="ARBA" id="ARBA00022679"/>
    </source>
</evidence>
<evidence type="ECO:0000256" key="5">
    <source>
        <dbReference type="ARBA" id="ARBA00022475"/>
    </source>
</evidence>
<gene>
    <name evidence="20" type="ORF">KDA_06120</name>
</gene>
<keyword evidence="10" id="KW-0547">Nucleotide-binding</keyword>
<keyword evidence="14" id="KW-0472">Membrane</keyword>
<dbReference type="Gene3D" id="3.30.450.20">
    <property type="entry name" value="PAS domain"/>
    <property type="match status" value="1"/>
</dbReference>
<feature type="active site" evidence="15">
    <location>
        <position position="16"/>
    </location>
</feature>
<dbReference type="InterPro" id="IPR000673">
    <property type="entry name" value="Sig_transdc_resp-reg_Me-estase"/>
</dbReference>
<dbReference type="InterPro" id="IPR036804">
    <property type="entry name" value="CheR_N_sf"/>
</dbReference>
<evidence type="ECO:0000256" key="15">
    <source>
        <dbReference type="PROSITE-ProRule" id="PRU00050"/>
    </source>
</evidence>
<dbReference type="SUPFAM" id="SSF55785">
    <property type="entry name" value="PYP-like sensor domain (PAS domain)"/>
    <property type="match status" value="1"/>
</dbReference>
<dbReference type="SUPFAM" id="SSF47757">
    <property type="entry name" value="Chemotaxis receptor methyltransferase CheR, N-terminal domain"/>
    <property type="match status" value="1"/>
</dbReference>
<evidence type="ECO:0008006" key="22">
    <source>
        <dbReference type="Google" id="ProtNLM"/>
    </source>
</evidence>
<dbReference type="SMART" id="SM00138">
    <property type="entry name" value="MeTrc"/>
    <property type="match status" value="1"/>
</dbReference>
<dbReference type="Pfam" id="PF08448">
    <property type="entry name" value="PAS_4"/>
    <property type="match status" value="1"/>
</dbReference>
<reference evidence="21" key="1">
    <citation type="submission" date="2018-12" db="EMBL/GenBank/DDBJ databases">
        <title>Tengunoibacter tsumagoiensis gen. nov., sp. nov., Dictyobacter kobayashii sp. nov., D. alpinus sp. nov., and D. joshuensis sp. nov. and description of Dictyobacteraceae fam. nov. within the order Ktedonobacterales isolated from Tengu-no-mugimeshi.</title>
        <authorList>
            <person name="Wang C.M."/>
            <person name="Zheng Y."/>
            <person name="Sakai Y."/>
            <person name="Toyoda A."/>
            <person name="Minakuchi Y."/>
            <person name="Abe K."/>
            <person name="Yokota A."/>
            <person name="Yabe S."/>
        </authorList>
    </citation>
    <scope>NUCLEOTIDE SEQUENCE [LARGE SCALE GENOMIC DNA]</scope>
    <source>
        <strain evidence="21">Uno16</strain>
    </source>
</reference>
<dbReference type="GO" id="GO:0005886">
    <property type="term" value="C:plasma membrane"/>
    <property type="evidence" value="ECO:0007669"/>
    <property type="project" value="UniProtKB-SubCell"/>
</dbReference>
<dbReference type="InterPro" id="IPR013656">
    <property type="entry name" value="PAS_4"/>
</dbReference>
<evidence type="ECO:0000256" key="16">
    <source>
        <dbReference type="SAM" id="Coils"/>
    </source>
</evidence>
<dbReference type="GO" id="GO:0000156">
    <property type="term" value="F:phosphorelay response regulator activity"/>
    <property type="evidence" value="ECO:0007669"/>
    <property type="project" value="InterPro"/>
</dbReference>
<proteinExistence type="predicted"/>
<dbReference type="Pfam" id="PF01339">
    <property type="entry name" value="CheB_methylest"/>
    <property type="match status" value="1"/>
</dbReference>
<dbReference type="Pfam" id="PF01739">
    <property type="entry name" value="CheR"/>
    <property type="match status" value="1"/>
</dbReference>
<dbReference type="GO" id="GO:0005524">
    <property type="term" value="F:ATP binding"/>
    <property type="evidence" value="ECO:0007669"/>
    <property type="project" value="UniProtKB-KW"/>
</dbReference>
<dbReference type="Proteomes" id="UP000287171">
    <property type="component" value="Unassembled WGS sequence"/>
</dbReference>
<keyword evidence="16" id="KW-0175">Coiled coil</keyword>
<evidence type="ECO:0000256" key="6">
    <source>
        <dbReference type="ARBA" id="ARBA00022553"/>
    </source>
</evidence>
<keyword evidence="9" id="KW-0949">S-adenosyl-L-methionine</keyword>
<evidence type="ECO:0000313" key="21">
    <source>
        <dbReference type="Proteomes" id="UP000287171"/>
    </source>
</evidence>
<dbReference type="InterPro" id="IPR035909">
    <property type="entry name" value="CheB_C"/>
</dbReference>
<dbReference type="RefSeq" id="WP_126625746.1">
    <property type="nucleotide sequence ID" value="NZ_BIFT01000001.1"/>
</dbReference>
<evidence type="ECO:0000259" key="18">
    <source>
        <dbReference type="PROSITE" id="PS50122"/>
    </source>
</evidence>
<evidence type="ECO:0000256" key="13">
    <source>
        <dbReference type="ARBA" id="ARBA00023012"/>
    </source>
</evidence>
<evidence type="ECO:0000256" key="1">
    <source>
        <dbReference type="ARBA" id="ARBA00000085"/>
    </source>
</evidence>
<dbReference type="CDD" id="cd16434">
    <property type="entry name" value="CheB-CheR_fusion"/>
    <property type="match status" value="1"/>
</dbReference>
<keyword evidence="15" id="KW-0378">Hydrolase</keyword>
<comment type="catalytic activity">
    <reaction evidence="1">
        <text>ATP + protein L-histidine = ADP + protein N-phospho-L-histidine.</text>
        <dbReference type="EC" id="2.7.13.3"/>
    </reaction>
</comment>
<dbReference type="InterPro" id="IPR003594">
    <property type="entry name" value="HATPase_dom"/>
</dbReference>
<dbReference type="GO" id="GO:0045121">
    <property type="term" value="C:membrane raft"/>
    <property type="evidence" value="ECO:0007669"/>
    <property type="project" value="UniProtKB-SubCell"/>
</dbReference>
<dbReference type="SMART" id="SM00091">
    <property type="entry name" value="PAS"/>
    <property type="match status" value="1"/>
</dbReference>
<keyword evidence="15" id="KW-0145">Chemotaxis</keyword>
<sequence length="1104" mass="123027">MASEQSPFPIVGIGASAGGLEAFREVLLFLPDDTGMAYVLVQHLDPHHESLLPELLAQVTHMNVREAQDGMLLEANHVYVIAPNTDMMLSQNLLTLLPRTKVGGQHLSIDTFLRSLAQGRTTGAMGVILSGTATDGTLGLQAIKAVGGITFAQDPLSAQFDGMPQSAIAAGGVDFIGSPEEIARELTRISHHPYLHHSPEREEQEEVAPPAQEALLPEPEFQQILRVLHRSTNTDFTAYKPTTIKRRIEQRMTLLHIDTLASYLTSLREHQTEVDALYQDLLIGVTSFFRDPATFEALGREIFPHLLATKDAGSPIRVWGPGCSTGEEVYSLAMCLLEFLAERSFPVPPIQIFGTDLNPKAISIARTGIYPSEVIGALSPARLDHFFLPVKQGYQIQKTVRDLCIFAQHNLLTDPPFSQLDLLSCQNVLIYLGQGAQRKIIRTFHYALSPHGILLLGPSETMGMASDLFAPLGEHKRQIFEKKASSARPPTIWGLRGSIRGTSNREGHSMTYEERKQVFDLQRETDHLLASFAPASVVIDAAMEILHFRGDTHLYLKPAPGRASLNLFKMVGAGLDLELRAALSFVRKSGQRVKKEGIQLSDQNMIRDITIEVIPLKASATEEYFVILFSEATALPQPVGTGQQQERAMEQRINGRSIQDVERELESARQQMRSIIEEFEAANEELHSANEESLSSNEELQSLNEELETSKEEIQASNEELLVVNTELQQRNTQVQDARNFADAVVETIREPLLILDADLYIQRANPAFYQHFQVDPAETQGHQIFELGGGQWNIPALRTLLEKLLPTNHAFANYEVEHIFPKIGHKVLLLNAHRIDHVPMILLAMEDISERKRIEREREQMLSQRTEFMAIASHELKTPITSLKGYTQMLQARFTKAGDEPSAALLAKMNAQLGKLIRLINELLDVTKIEAGQFSWHVEPFDLNALVRDIVEEVGQTTEQHQIRIEGSFLPLMTGDREHLGQVLTNLLTNALKYSPQAKTVVVRLAPGTQSVTLSVQDFGIGIASEKQKQVFDRFFRVSDPENATFPGLGLGLFISAQIVKRHGGQMWVESRVGVGSTFFFTIPLVPQPEINQRRLEGEEPHA</sequence>
<dbReference type="PRINTS" id="PR00996">
    <property type="entry name" value="CHERMTFRASE"/>
</dbReference>
<feature type="domain" description="Histidine kinase" evidence="17">
    <location>
        <begin position="872"/>
        <end position="1088"/>
    </location>
</feature>
<dbReference type="GO" id="GO:0006935">
    <property type="term" value="P:chemotaxis"/>
    <property type="evidence" value="ECO:0007669"/>
    <property type="project" value="UniProtKB-UniRule"/>
</dbReference>
<evidence type="ECO:0000259" key="19">
    <source>
        <dbReference type="PROSITE" id="PS50123"/>
    </source>
</evidence>
<dbReference type="Pfam" id="PF03705">
    <property type="entry name" value="CheR_N"/>
    <property type="match status" value="1"/>
</dbReference>
<accession>A0A402B1A9</accession>
<keyword evidence="7" id="KW-0489">Methyltransferase</keyword>
<evidence type="ECO:0000259" key="17">
    <source>
        <dbReference type="PROSITE" id="PS50109"/>
    </source>
</evidence>
<dbReference type="SMART" id="SM00387">
    <property type="entry name" value="HATPase_c"/>
    <property type="match status" value="1"/>
</dbReference>
<dbReference type="OrthoDB" id="9816309at2"/>
<evidence type="ECO:0000256" key="11">
    <source>
        <dbReference type="ARBA" id="ARBA00022777"/>
    </source>
</evidence>
<evidence type="ECO:0000256" key="14">
    <source>
        <dbReference type="ARBA" id="ARBA00023136"/>
    </source>
</evidence>
<dbReference type="SUPFAM" id="SSF55874">
    <property type="entry name" value="ATPase domain of HSP90 chaperone/DNA topoisomerase II/histidine kinase"/>
    <property type="match status" value="1"/>
</dbReference>
<dbReference type="SUPFAM" id="SSF52738">
    <property type="entry name" value="Methylesterase CheB, C-terminal domain"/>
    <property type="match status" value="1"/>
</dbReference>
<dbReference type="PROSITE" id="PS50123">
    <property type="entry name" value="CHER"/>
    <property type="match status" value="1"/>
</dbReference>
<feature type="domain" description="CheR-type methyltransferase" evidence="19">
    <location>
        <begin position="209"/>
        <end position="481"/>
    </location>
</feature>
<dbReference type="SUPFAM" id="SSF53335">
    <property type="entry name" value="S-adenosyl-L-methionine-dependent methyltransferases"/>
    <property type="match status" value="1"/>
</dbReference>
<dbReference type="Gene3D" id="3.30.565.10">
    <property type="entry name" value="Histidine kinase-like ATPase, C-terminal domain"/>
    <property type="match status" value="1"/>
</dbReference>
<keyword evidence="12" id="KW-0067">ATP-binding</keyword>
<dbReference type="PANTHER" id="PTHR24422:SF27">
    <property type="entry name" value="PROTEIN-GLUTAMATE O-METHYLTRANSFERASE"/>
    <property type="match status" value="1"/>
</dbReference>
<dbReference type="PANTHER" id="PTHR24422">
    <property type="entry name" value="CHEMOTAXIS PROTEIN METHYLTRANSFERASE"/>
    <property type="match status" value="1"/>
</dbReference>
<evidence type="ECO:0000256" key="3">
    <source>
        <dbReference type="ARBA" id="ARBA00004236"/>
    </source>
</evidence>
<dbReference type="Gene3D" id="1.10.287.130">
    <property type="match status" value="1"/>
</dbReference>
<keyword evidence="21" id="KW-1185">Reference proteome</keyword>
<dbReference type="Pfam" id="PF02518">
    <property type="entry name" value="HATPase_c"/>
    <property type="match status" value="1"/>
</dbReference>
<dbReference type="SUPFAM" id="SSF47384">
    <property type="entry name" value="Homodimeric domain of signal transducing histidine kinase"/>
    <property type="match status" value="1"/>
</dbReference>
<keyword evidence="5" id="KW-1003">Cell membrane</keyword>
<dbReference type="InterPro" id="IPR000014">
    <property type="entry name" value="PAS"/>
</dbReference>
<dbReference type="SMART" id="SM00388">
    <property type="entry name" value="HisKA"/>
    <property type="match status" value="1"/>
</dbReference>
<comment type="caution">
    <text evidence="20">The sequence shown here is derived from an EMBL/GenBank/DDBJ whole genome shotgun (WGS) entry which is preliminary data.</text>
</comment>
<keyword evidence="8" id="KW-0808">Transferase</keyword>
<feature type="domain" description="CheB-type methylesterase" evidence="18">
    <location>
        <begin position="7"/>
        <end position="187"/>
    </location>
</feature>
<dbReference type="FunFam" id="1.10.287.130:FF:000001">
    <property type="entry name" value="Two-component sensor histidine kinase"/>
    <property type="match status" value="1"/>
</dbReference>
<dbReference type="GO" id="GO:0008984">
    <property type="term" value="F:protein-glutamate methylesterase activity"/>
    <property type="evidence" value="ECO:0007669"/>
    <property type="project" value="InterPro"/>
</dbReference>
<evidence type="ECO:0000256" key="2">
    <source>
        <dbReference type="ARBA" id="ARBA00001541"/>
    </source>
</evidence>
<dbReference type="PROSITE" id="PS50109">
    <property type="entry name" value="HIS_KIN"/>
    <property type="match status" value="1"/>
</dbReference>
<dbReference type="GO" id="GO:0032259">
    <property type="term" value="P:methylation"/>
    <property type="evidence" value="ECO:0007669"/>
    <property type="project" value="UniProtKB-KW"/>
</dbReference>
<dbReference type="InterPro" id="IPR036890">
    <property type="entry name" value="HATPase_C_sf"/>
</dbReference>
<evidence type="ECO:0000256" key="12">
    <source>
        <dbReference type="ARBA" id="ARBA00022840"/>
    </source>
</evidence>
<feature type="active site" evidence="15">
    <location>
        <position position="43"/>
    </location>
</feature>
<dbReference type="InterPro" id="IPR036097">
    <property type="entry name" value="HisK_dim/P_sf"/>
</dbReference>
<feature type="active site" evidence="15">
    <location>
        <position position="135"/>
    </location>
</feature>
<dbReference type="PROSITE" id="PS50122">
    <property type="entry name" value="CHEB"/>
    <property type="match status" value="1"/>
</dbReference>
<dbReference type="InterPro" id="IPR005467">
    <property type="entry name" value="His_kinase_dom"/>
</dbReference>
<evidence type="ECO:0000256" key="9">
    <source>
        <dbReference type="ARBA" id="ARBA00022691"/>
    </source>
</evidence>
<evidence type="ECO:0000256" key="10">
    <source>
        <dbReference type="ARBA" id="ARBA00022741"/>
    </source>
</evidence>
<name>A0A402B1A9_9CHLR</name>
<dbReference type="Pfam" id="PF00512">
    <property type="entry name" value="HisKA"/>
    <property type="match status" value="1"/>
</dbReference>
<dbReference type="GO" id="GO:0008983">
    <property type="term" value="F:protein-glutamate O-methyltransferase activity"/>
    <property type="evidence" value="ECO:0007669"/>
    <property type="project" value="UniProtKB-EC"/>
</dbReference>
<dbReference type="GO" id="GO:0005737">
    <property type="term" value="C:cytoplasm"/>
    <property type="evidence" value="ECO:0007669"/>
    <property type="project" value="InterPro"/>
</dbReference>
<dbReference type="InterPro" id="IPR035965">
    <property type="entry name" value="PAS-like_dom_sf"/>
</dbReference>
<evidence type="ECO:0000256" key="4">
    <source>
        <dbReference type="ARBA" id="ARBA00004314"/>
    </source>
</evidence>
<comment type="subcellular location">
    <subcellularLocation>
        <location evidence="3">Cell membrane</location>
    </subcellularLocation>
    <subcellularLocation>
        <location evidence="4">Membrane raft</location>
        <topology evidence="4">Multi-pass membrane protein</topology>
    </subcellularLocation>
</comment>
<dbReference type="Gene3D" id="3.40.50.150">
    <property type="entry name" value="Vaccinia Virus protein VP39"/>
    <property type="match status" value="1"/>
</dbReference>
<dbReference type="InterPro" id="IPR050903">
    <property type="entry name" value="Bact_Chemotaxis_MeTrfase"/>
</dbReference>
<keyword evidence="6" id="KW-0597">Phosphoprotein</keyword>
<comment type="catalytic activity">
    <reaction evidence="2">
        <text>L-glutamyl-[protein] + S-adenosyl-L-methionine = [protein]-L-glutamate 5-O-methyl ester + S-adenosyl-L-homocysteine</text>
        <dbReference type="Rhea" id="RHEA:24452"/>
        <dbReference type="Rhea" id="RHEA-COMP:10208"/>
        <dbReference type="Rhea" id="RHEA-COMP:10311"/>
        <dbReference type="ChEBI" id="CHEBI:29973"/>
        <dbReference type="ChEBI" id="CHEBI:57856"/>
        <dbReference type="ChEBI" id="CHEBI:59789"/>
        <dbReference type="ChEBI" id="CHEBI:82795"/>
        <dbReference type="EC" id="2.1.1.80"/>
    </reaction>
</comment>
<dbReference type="InterPro" id="IPR029063">
    <property type="entry name" value="SAM-dependent_MTases_sf"/>
</dbReference>
<keyword evidence="13" id="KW-0902">Two-component regulatory system</keyword>
<dbReference type="InterPro" id="IPR003661">
    <property type="entry name" value="HisK_dim/P_dom"/>
</dbReference>
<dbReference type="InterPro" id="IPR022642">
    <property type="entry name" value="CheR_C"/>
</dbReference>
<dbReference type="FunFam" id="3.30.565.10:FF:000023">
    <property type="entry name" value="PAS domain-containing sensor histidine kinase"/>
    <property type="match status" value="1"/>
</dbReference>
<protein>
    <recommendedName>
        <fullName evidence="22">Chemotaxis protein CheR</fullName>
    </recommendedName>
</protein>
<dbReference type="EMBL" id="BIFT01000001">
    <property type="protein sequence ID" value="GCE25128.1"/>
    <property type="molecule type" value="Genomic_DNA"/>
</dbReference>
<dbReference type="InterPro" id="IPR022641">
    <property type="entry name" value="CheR_N"/>
</dbReference>
<dbReference type="Gene3D" id="3.40.50.180">
    <property type="entry name" value="Methylesterase CheB, C-terminal domain"/>
    <property type="match status" value="1"/>
</dbReference>
<feature type="coiled-coil region" evidence="16">
    <location>
        <begin position="658"/>
        <end position="731"/>
    </location>
</feature>
<evidence type="ECO:0000256" key="7">
    <source>
        <dbReference type="ARBA" id="ARBA00022603"/>
    </source>
</evidence>
<dbReference type="GO" id="GO:0000155">
    <property type="term" value="F:phosphorelay sensor kinase activity"/>
    <property type="evidence" value="ECO:0007669"/>
    <property type="project" value="InterPro"/>
</dbReference>
<dbReference type="CDD" id="cd00082">
    <property type="entry name" value="HisKA"/>
    <property type="match status" value="1"/>
</dbReference>
<dbReference type="AlphaFoldDB" id="A0A402B1A9"/>
<organism evidence="20 21">
    <name type="scientific">Dictyobacter alpinus</name>
    <dbReference type="NCBI Taxonomy" id="2014873"/>
    <lineage>
        <taxon>Bacteria</taxon>
        <taxon>Bacillati</taxon>
        <taxon>Chloroflexota</taxon>
        <taxon>Ktedonobacteria</taxon>
        <taxon>Ktedonobacterales</taxon>
        <taxon>Dictyobacteraceae</taxon>
        <taxon>Dictyobacter</taxon>
    </lineage>
</organism>
<evidence type="ECO:0000313" key="20">
    <source>
        <dbReference type="EMBL" id="GCE25128.1"/>
    </source>
</evidence>
<dbReference type="Gene3D" id="1.10.155.10">
    <property type="entry name" value="Chemotaxis receptor methyltransferase CheR, N-terminal domain"/>
    <property type="match status" value="1"/>
</dbReference>
<dbReference type="InterPro" id="IPR000780">
    <property type="entry name" value="CheR_MeTrfase"/>
</dbReference>